<dbReference type="EMBL" id="BAABME010011464">
    <property type="protein sequence ID" value="GAA0183795.1"/>
    <property type="molecule type" value="Genomic_DNA"/>
</dbReference>
<sequence length="367" mass="42283">MSFNGHIDSRLELDENIKPGDHRYNAAIAVMASKLSYENKAFIEKVVNDQWQMDFLGAYDFWNEYQEKATTQAFLFKGKPDDNSELIVVAFRGTETFDADAWSTDVDLSWYEFPHVGKVHGGFMKALGLQRNLGWPKEIDQLVNIQNPKVAYYAIRDKLRELLGENEKAKFIVTGHSLGGALAILYPSVLVLHEEDFLLERLEGIYTFGQPRVGDEKFGDYIKEKMKNMNIQYYRFVYGNDLVPRLPYDDSTMMFKHFGTCVYYDSFYHGQIVAEEPNKNYFSLIYFIPKTVTATWEFIRSFTISYTRGEKYYEGGVLRCFRMFGLLVLAGIPAHLCQDYVNATRLGSPQIFLDDGGSHIIQKTKAN</sequence>
<protein>
    <submittedName>
        <fullName evidence="3">Hydrolase</fullName>
    </submittedName>
</protein>
<dbReference type="PANTHER" id="PTHR46086">
    <property type="entry name" value="ALPHA/BETA-HYDROLASES SUPERFAMILY PROTEIN"/>
    <property type="match status" value="1"/>
</dbReference>
<evidence type="ECO:0000313" key="4">
    <source>
        <dbReference type="Proteomes" id="UP001454036"/>
    </source>
</evidence>
<evidence type="ECO:0000256" key="1">
    <source>
        <dbReference type="ARBA" id="ARBA00022801"/>
    </source>
</evidence>
<dbReference type="AlphaFoldDB" id="A0AAV3RT91"/>
<dbReference type="GO" id="GO:0004806">
    <property type="term" value="F:triacylglycerol lipase activity"/>
    <property type="evidence" value="ECO:0007669"/>
    <property type="project" value="InterPro"/>
</dbReference>
<comment type="caution">
    <text evidence="3">The sequence shown here is derived from an EMBL/GenBank/DDBJ whole genome shotgun (WGS) entry which is preliminary data.</text>
</comment>
<feature type="domain" description="Fungal lipase-type" evidence="2">
    <location>
        <begin position="88"/>
        <end position="249"/>
    </location>
</feature>
<dbReference type="SUPFAM" id="SSF53474">
    <property type="entry name" value="alpha/beta-Hydrolases"/>
    <property type="match status" value="1"/>
</dbReference>
<dbReference type="InterPro" id="IPR044819">
    <property type="entry name" value="OBL-like"/>
</dbReference>
<reference evidence="3 4" key="1">
    <citation type="submission" date="2024-01" db="EMBL/GenBank/DDBJ databases">
        <title>The complete chloroplast genome sequence of Lithospermum erythrorhizon: insights into the phylogenetic relationship among Boraginaceae species and the maternal lineages of purple gromwells.</title>
        <authorList>
            <person name="Okada T."/>
            <person name="Watanabe K."/>
        </authorList>
    </citation>
    <scope>NUCLEOTIDE SEQUENCE [LARGE SCALE GENOMIC DNA]</scope>
</reference>
<accession>A0AAV3RT91</accession>
<proteinExistence type="predicted"/>
<dbReference type="PANTHER" id="PTHR46086:SF17">
    <property type="entry name" value="ALPHA_BETA-HYDROLASES SUPERFAMILY PROTEIN"/>
    <property type="match status" value="1"/>
</dbReference>
<dbReference type="Proteomes" id="UP001454036">
    <property type="component" value="Unassembled WGS sequence"/>
</dbReference>
<dbReference type="Gene3D" id="3.40.50.1820">
    <property type="entry name" value="alpha/beta hydrolase"/>
    <property type="match status" value="1"/>
</dbReference>
<evidence type="ECO:0000259" key="2">
    <source>
        <dbReference type="Pfam" id="PF01764"/>
    </source>
</evidence>
<name>A0AAV3RT91_LITER</name>
<gene>
    <name evidence="3" type="ORF">LIER_31146</name>
</gene>
<dbReference type="GO" id="GO:0006629">
    <property type="term" value="P:lipid metabolic process"/>
    <property type="evidence" value="ECO:0007669"/>
    <property type="project" value="InterPro"/>
</dbReference>
<dbReference type="CDD" id="cd00519">
    <property type="entry name" value="Lipase_3"/>
    <property type="match status" value="1"/>
</dbReference>
<evidence type="ECO:0000313" key="3">
    <source>
        <dbReference type="EMBL" id="GAA0183795.1"/>
    </source>
</evidence>
<keyword evidence="1 3" id="KW-0378">Hydrolase</keyword>
<dbReference type="InterPro" id="IPR029058">
    <property type="entry name" value="AB_hydrolase_fold"/>
</dbReference>
<dbReference type="InterPro" id="IPR002921">
    <property type="entry name" value="Fungal_lipase-type"/>
</dbReference>
<organism evidence="3 4">
    <name type="scientific">Lithospermum erythrorhizon</name>
    <name type="common">Purple gromwell</name>
    <name type="synonym">Lithospermum officinale var. erythrorhizon</name>
    <dbReference type="NCBI Taxonomy" id="34254"/>
    <lineage>
        <taxon>Eukaryota</taxon>
        <taxon>Viridiplantae</taxon>
        <taxon>Streptophyta</taxon>
        <taxon>Embryophyta</taxon>
        <taxon>Tracheophyta</taxon>
        <taxon>Spermatophyta</taxon>
        <taxon>Magnoliopsida</taxon>
        <taxon>eudicotyledons</taxon>
        <taxon>Gunneridae</taxon>
        <taxon>Pentapetalae</taxon>
        <taxon>asterids</taxon>
        <taxon>lamiids</taxon>
        <taxon>Boraginales</taxon>
        <taxon>Boraginaceae</taxon>
        <taxon>Boraginoideae</taxon>
        <taxon>Lithospermeae</taxon>
        <taxon>Lithospermum</taxon>
    </lineage>
</organism>
<keyword evidence="4" id="KW-1185">Reference proteome</keyword>
<dbReference type="Pfam" id="PF01764">
    <property type="entry name" value="Lipase_3"/>
    <property type="match status" value="1"/>
</dbReference>